<dbReference type="Proteomes" id="UP000007875">
    <property type="component" value="Unassembled WGS sequence"/>
</dbReference>
<protein>
    <submittedName>
        <fullName evidence="2">Uncharacterized protein</fullName>
    </submittedName>
</protein>
<dbReference type="HOGENOM" id="CLU_1531987_0_0_1"/>
<dbReference type="GeneTree" id="ENSGT00390000015666"/>
<dbReference type="AlphaFoldDB" id="H2YHP0"/>
<dbReference type="Ensembl" id="ENSCSAVT00000004907.1">
    <property type="protein sequence ID" value="ENSCSAVP00000004839.1"/>
    <property type="gene ID" value="ENSCSAVG00000002885.1"/>
</dbReference>
<sequence length="187" mass="21108">MPPVTTNAIIRVHDAQPRLEKKKVKPRIPNASPRLRKSPRNQRKIEPVATKDETTKTSTNRITYNRDLLMTFRDSPQSKKSPDLPSIPGVTAPREPREIPQSLIMKLQKKGVKIDEIVKPIMTSEKSTPPMQLKTNTSQKTSEQTSQMTHLKIRMDVMTSQPTLKGCSTDVTKPNCDAFNSCILHVI</sequence>
<feature type="region of interest" description="Disordered" evidence="1">
    <location>
        <begin position="1"/>
        <end position="57"/>
    </location>
</feature>
<evidence type="ECO:0000313" key="3">
    <source>
        <dbReference type="Proteomes" id="UP000007875"/>
    </source>
</evidence>
<name>H2YHP0_CIOSA</name>
<evidence type="ECO:0000313" key="2">
    <source>
        <dbReference type="Ensembl" id="ENSCSAVP00000004839.1"/>
    </source>
</evidence>
<evidence type="ECO:0000256" key="1">
    <source>
        <dbReference type="SAM" id="MobiDB-lite"/>
    </source>
</evidence>
<dbReference type="OMA" id="CDAFNSC"/>
<keyword evidence="3" id="KW-1185">Reference proteome</keyword>
<reference evidence="2" key="3">
    <citation type="submission" date="2025-09" db="UniProtKB">
        <authorList>
            <consortium name="Ensembl"/>
        </authorList>
    </citation>
    <scope>IDENTIFICATION</scope>
</reference>
<accession>H2YHP0</accession>
<feature type="compositionally biased region" description="Basic and acidic residues" evidence="1">
    <location>
        <begin position="43"/>
        <end position="55"/>
    </location>
</feature>
<proteinExistence type="predicted"/>
<organism evidence="2 3">
    <name type="scientific">Ciona savignyi</name>
    <name type="common">Pacific transparent sea squirt</name>
    <dbReference type="NCBI Taxonomy" id="51511"/>
    <lineage>
        <taxon>Eukaryota</taxon>
        <taxon>Metazoa</taxon>
        <taxon>Chordata</taxon>
        <taxon>Tunicata</taxon>
        <taxon>Ascidiacea</taxon>
        <taxon>Phlebobranchia</taxon>
        <taxon>Cionidae</taxon>
        <taxon>Ciona</taxon>
    </lineage>
</organism>
<reference evidence="2" key="2">
    <citation type="submission" date="2025-08" db="UniProtKB">
        <authorList>
            <consortium name="Ensembl"/>
        </authorList>
    </citation>
    <scope>IDENTIFICATION</scope>
</reference>
<feature type="region of interest" description="Disordered" evidence="1">
    <location>
        <begin position="126"/>
        <end position="145"/>
    </location>
</feature>
<dbReference type="InParanoid" id="H2YHP0"/>
<feature type="region of interest" description="Disordered" evidence="1">
    <location>
        <begin position="73"/>
        <end position="94"/>
    </location>
</feature>
<reference evidence="3" key="1">
    <citation type="submission" date="2003-08" db="EMBL/GenBank/DDBJ databases">
        <authorList>
            <person name="Birren B."/>
            <person name="Nusbaum C."/>
            <person name="Abebe A."/>
            <person name="Abouelleil A."/>
            <person name="Adekoya E."/>
            <person name="Ait-zahra M."/>
            <person name="Allen N."/>
            <person name="Allen T."/>
            <person name="An P."/>
            <person name="Anderson M."/>
            <person name="Anderson S."/>
            <person name="Arachchi H."/>
            <person name="Armbruster J."/>
            <person name="Bachantsang P."/>
            <person name="Baldwin J."/>
            <person name="Barry A."/>
            <person name="Bayul T."/>
            <person name="Blitshsteyn B."/>
            <person name="Bloom T."/>
            <person name="Blye J."/>
            <person name="Boguslavskiy L."/>
            <person name="Borowsky M."/>
            <person name="Boukhgalter B."/>
            <person name="Brunache A."/>
            <person name="Butler J."/>
            <person name="Calixte N."/>
            <person name="Calvo S."/>
            <person name="Camarata J."/>
            <person name="Campo K."/>
            <person name="Chang J."/>
            <person name="Cheshatsang Y."/>
            <person name="Citroen M."/>
            <person name="Collymore A."/>
            <person name="Considine T."/>
            <person name="Cook A."/>
            <person name="Cooke P."/>
            <person name="Corum B."/>
            <person name="Cuomo C."/>
            <person name="David R."/>
            <person name="Dawoe T."/>
            <person name="Degray S."/>
            <person name="Dodge S."/>
            <person name="Dooley K."/>
            <person name="Dorje P."/>
            <person name="Dorjee K."/>
            <person name="Dorris L."/>
            <person name="Duffey N."/>
            <person name="Dupes A."/>
            <person name="Elkins T."/>
            <person name="Engels R."/>
            <person name="Erickson J."/>
            <person name="Farina A."/>
            <person name="Faro S."/>
            <person name="Ferreira P."/>
            <person name="Fischer H."/>
            <person name="Fitzgerald M."/>
            <person name="Foley K."/>
            <person name="Gage D."/>
            <person name="Galagan J."/>
            <person name="Gearin G."/>
            <person name="Gnerre S."/>
            <person name="Gnirke A."/>
            <person name="Goyette A."/>
            <person name="Graham J."/>
            <person name="Grandbois E."/>
            <person name="Gyaltsen K."/>
            <person name="Hafez N."/>
            <person name="Hagopian D."/>
            <person name="Hagos B."/>
            <person name="Hall J."/>
            <person name="Hatcher B."/>
            <person name="Heller A."/>
            <person name="Higgins H."/>
            <person name="Honan T."/>
            <person name="Horn A."/>
            <person name="Houde N."/>
            <person name="Hughes L."/>
            <person name="Hulme W."/>
            <person name="Husby E."/>
            <person name="Iliev I."/>
            <person name="Jaffe D."/>
            <person name="Jones C."/>
            <person name="Kamal M."/>
            <person name="Kamat A."/>
            <person name="Kamvysselis M."/>
            <person name="Karlsson E."/>
            <person name="Kells C."/>
            <person name="Kieu A."/>
            <person name="Kisner P."/>
            <person name="Kodira C."/>
            <person name="Kulbokas E."/>
            <person name="Labutti K."/>
            <person name="Lama D."/>
            <person name="Landers T."/>
            <person name="Leger J."/>
            <person name="Levine S."/>
            <person name="Lewis D."/>
            <person name="Lewis T."/>
            <person name="Lindblad-toh K."/>
            <person name="Liu X."/>
            <person name="Lokyitsang T."/>
            <person name="Lokyitsang Y."/>
            <person name="Lucien O."/>
            <person name="Lui A."/>
            <person name="Ma L.J."/>
            <person name="Mabbitt R."/>
            <person name="Macdonald J."/>
            <person name="Maclean C."/>
            <person name="Major J."/>
            <person name="Manning J."/>
            <person name="Marabella R."/>
            <person name="Maru K."/>
            <person name="Matthews C."/>
            <person name="Mauceli E."/>
            <person name="Mccarthy M."/>
            <person name="Mcdonough S."/>
            <person name="Mcghee T."/>
            <person name="Meldrim J."/>
            <person name="Meneus L."/>
            <person name="Mesirov J."/>
            <person name="Mihalev A."/>
            <person name="Mihova T."/>
            <person name="Mikkelsen T."/>
            <person name="Mlenga V."/>
            <person name="Moru K."/>
            <person name="Mozes J."/>
            <person name="Mulrain L."/>
            <person name="Munson G."/>
            <person name="Naylor J."/>
            <person name="Newes C."/>
            <person name="Nguyen C."/>
            <person name="Nguyen N."/>
            <person name="Nguyen T."/>
            <person name="Nicol R."/>
            <person name="Nielsen C."/>
            <person name="Nizzari M."/>
            <person name="Norbu C."/>
            <person name="Norbu N."/>
            <person name="O'donnell P."/>
            <person name="Okoawo O."/>
            <person name="O'leary S."/>
            <person name="Omotosho B."/>
            <person name="O'neill K."/>
            <person name="Osman S."/>
            <person name="Parker S."/>
            <person name="Perrin D."/>
            <person name="Phunkhang P."/>
            <person name="Piqani B."/>
            <person name="Purcell S."/>
            <person name="Rachupka T."/>
            <person name="Ramasamy U."/>
            <person name="Rameau R."/>
            <person name="Ray V."/>
            <person name="Raymond C."/>
            <person name="Retta R."/>
            <person name="Richardson S."/>
            <person name="Rise C."/>
            <person name="Rodriguez J."/>
            <person name="Rogers J."/>
            <person name="Rogov P."/>
            <person name="Rutman M."/>
            <person name="Schupbach R."/>
            <person name="Seaman C."/>
            <person name="Settipalli S."/>
            <person name="Sharpe T."/>
            <person name="Sheridan J."/>
            <person name="Sherpa N."/>
            <person name="Shi J."/>
            <person name="Smirnov S."/>
            <person name="Smith C."/>
            <person name="Sougnez C."/>
            <person name="Spencer B."/>
            <person name="Stalker J."/>
            <person name="Stange-thomann N."/>
            <person name="Stavropoulos S."/>
            <person name="Stetson K."/>
            <person name="Stone C."/>
            <person name="Stone S."/>
            <person name="Stubbs M."/>
            <person name="Talamas J."/>
            <person name="Tchuinga P."/>
            <person name="Tenzing P."/>
            <person name="Tesfaye S."/>
            <person name="Theodore J."/>
            <person name="Thoulutsang Y."/>
            <person name="Topham K."/>
            <person name="Towey S."/>
            <person name="Tsamla T."/>
            <person name="Tsomo N."/>
            <person name="Vallee D."/>
            <person name="Vassiliev H."/>
            <person name="Venkataraman V."/>
            <person name="Vinson J."/>
            <person name="Vo A."/>
            <person name="Wade C."/>
            <person name="Wang S."/>
            <person name="Wangchuk T."/>
            <person name="Wangdi T."/>
            <person name="Whittaker C."/>
            <person name="Wilkinson J."/>
            <person name="Wu Y."/>
            <person name="Wyman D."/>
            <person name="Yadav S."/>
            <person name="Yang S."/>
            <person name="Yang X."/>
            <person name="Yeager S."/>
            <person name="Yee E."/>
            <person name="Young G."/>
            <person name="Zainoun J."/>
            <person name="Zembeck L."/>
            <person name="Zimmer A."/>
            <person name="Zody M."/>
            <person name="Lander E."/>
        </authorList>
    </citation>
    <scope>NUCLEOTIDE SEQUENCE [LARGE SCALE GENOMIC DNA]</scope>
</reference>